<dbReference type="Proteomes" id="UP001230051">
    <property type="component" value="Unassembled WGS sequence"/>
</dbReference>
<evidence type="ECO:0000256" key="8">
    <source>
        <dbReference type="ARBA" id="ARBA00023157"/>
    </source>
</evidence>
<name>A0AAD8GE61_ACIOX</name>
<dbReference type="GO" id="GO:0005125">
    <property type="term" value="F:cytokine activity"/>
    <property type="evidence" value="ECO:0007669"/>
    <property type="project" value="UniProtKB-KW"/>
</dbReference>
<evidence type="ECO:0000256" key="1">
    <source>
        <dbReference type="ARBA" id="ARBA00004613"/>
    </source>
</evidence>
<dbReference type="InterPro" id="IPR038325">
    <property type="entry name" value="IL7_sf"/>
</dbReference>
<keyword evidence="8" id="KW-1015">Disulfide bond</keyword>
<comment type="subcellular location">
    <subcellularLocation>
        <location evidence="1">Secreted</location>
    </subcellularLocation>
</comment>
<evidence type="ECO:0000313" key="10">
    <source>
        <dbReference type="EMBL" id="KAK1172787.1"/>
    </source>
</evidence>
<keyword evidence="6" id="KW-0732">Signal</keyword>
<dbReference type="Pfam" id="PF01415">
    <property type="entry name" value="IL7"/>
    <property type="match status" value="1"/>
</dbReference>
<gene>
    <name evidence="10" type="ORF">AOXY_G5452</name>
</gene>
<accession>A0AAD8GE61</accession>
<proteinExistence type="inferred from homology"/>
<keyword evidence="11" id="KW-1185">Reference proteome</keyword>
<evidence type="ECO:0000256" key="2">
    <source>
        <dbReference type="ARBA" id="ARBA00007621"/>
    </source>
</evidence>
<comment type="caution">
    <text evidence="10">The sequence shown here is derived from an EMBL/GenBank/DDBJ whole genome shotgun (WGS) entry which is preliminary data.</text>
</comment>
<comment type="similarity">
    <text evidence="2">Belongs to the IL-7/IL-9 family.</text>
</comment>
<dbReference type="GO" id="GO:0008083">
    <property type="term" value="F:growth factor activity"/>
    <property type="evidence" value="ECO:0007669"/>
    <property type="project" value="UniProtKB-KW"/>
</dbReference>
<dbReference type="InterPro" id="IPR001181">
    <property type="entry name" value="IL-7"/>
</dbReference>
<evidence type="ECO:0000256" key="5">
    <source>
        <dbReference type="ARBA" id="ARBA00022525"/>
    </source>
</evidence>
<protein>
    <recommendedName>
        <fullName evidence="3">Interleukin-7</fullName>
    </recommendedName>
</protein>
<evidence type="ECO:0000256" key="9">
    <source>
        <dbReference type="ARBA" id="ARBA00023180"/>
    </source>
</evidence>
<dbReference type="EMBL" id="JAGXEW010000004">
    <property type="protein sequence ID" value="KAK1172787.1"/>
    <property type="molecule type" value="Genomic_DNA"/>
</dbReference>
<dbReference type="GO" id="GO:0006955">
    <property type="term" value="P:immune response"/>
    <property type="evidence" value="ECO:0007669"/>
    <property type="project" value="InterPro"/>
</dbReference>
<sequence length="163" mass="18980">MKNVFFRYVFGLYPLGLVLLPIVYPCGNKTTTSIIMDYRNLIGSPISEVHEIISRKINQTCLENHTHTCEQNKEIGSINQMVCSIQRRRLHFTEFQPQLTILLKTIQKSLGCDCELGHSAVHKRDTTQNPRRRKQIQKRLCKLKNLIANIQFCFQKFNSKEVT</sequence>
<dbReference type="GO" id="GO:0005139">
    <property type="term" value="F:interleukin-7 receptor binding"/>
    <property type="evidence" value="ECO:0007669"/>
    <property type="project" value="InterPro"/>
</dbReference>
<dbReference type="GO" id="GO:0005615">
    <property type="term" value="C:extracellular space"/>
    <property type="evidence" value="ECO:0007669"/>
    <property type="project" value="UniProtKB-KW"/>
</dbReference>
<evidence type="ECO:0000256" key="7">
    <source>
        <dbReference type="ARBA" id="ARBA00023030"/>
    </source>
</evidence>
<reference evidence="10" key="1">
    <citation type="submission" date="2022-02" db="EMBL/GenBank/DDBJ databases">
        <title>Atlantic sturgeon de novo genome assembly.</title>
        <authorList>
            <person name="Stock M."/>
            <person name="Klopp C."/>
            <person name="Guiguen Y."/>
            <person name="Cabau C."/>
            <person name="Parinello H."/>
            <person name="Santidrian Yebra-Pimentel E."/>
            <person name="Kuhl H."/>
            <person name="Dirks R.P."/>
            <person name="Guessner J."/>
            <person name="Wuertz S."/>
            <person name="Du K."/>
            <person name="Schartl M."/>
        </authorList>
    </citation>
    <scope>NUCLEOTIDE SEQUENCE</scope>
    <source>
        <strain evidence="10">STURGEONOMICS-FGT-2020</strain>
        <tissue evidence="10">Whole blood</tissue>
    </source>
</reference>
<evidence type="ECO:0000256" key="3">
    <source>
        <dbReference type="ARBA" id="ARBA00019460"/>
    </source>
</evidence>
<evidence type="ECO:0000256" key="6">
    <source>
        <dbReference type="ARBA" id="ARBA00022729"/>
    </source>
</evidence>
<dbReference type="Gene3D" id="1.20.1250.50">
    <property type="match status" value="1"/>
</dbReference>
<evidence type="ECO:0000256" key="4">
    <source>
        <dbReference type="ARBA" id="ARBA00022514"/>
    </source>
</evidence>
<dbReference type="PANTHER" id="PTHR48492:SF1">
    <property type="entry name" value="INTERLEUKIN-7"/>
    <property type="match status" value="1"/>
</dbReference>
<keyword evidence="5" id="KW-0964">Secreted</keyword>
<dbReference type="PANTHER" id="PTHR48492">
    <property type="entry name" value="INTERLEUKIN-7"/>
    <property type="match status" value="1"/>
</dbReference>
<keyword evidence="4" id="KW-0202">Cytokine</keyword>
<dbReference type="AlphaFoldDB" id="A0AAD8GE61"/>
<keyword evidence="7" id="KW-0339">Growth factor</keyword>
<evidence type="ECO:0000313" key="11">
    <source>
        <dbReference type="Proteomes" id="UP001230051"/>
    </source>
</evidence>
<organism evidence="10 11">
    <name type="scientific">Acipenser oxyrinchus oxyrinchus</name>
    <dbReference type="NCBI Taxonomy" id="40147"/>
    <lineage>
        <taxon>Eukaryota</taxon>
        <taxon>Metazoa</taxon>
        <taxon>Chordata</taxon>
        <taxon>Craniata</taxon>
        <taxon>Vertebrata</taxon>
        <taxon>Euteleostomi</taxon>
        <taxon>Actinopterygii</taxon>
        <taxon>Chondrostei</taxon>
        <taxon>Acipenseriformes</taxon>
        <taxon>Acipenseridae</taxon>
        <taxon>Acipenser</taxon>
    </lineage>
</organism>
<dbReference type="PRINTS" id="PR00435">
    <property type="entry name" value="INTERLEUKIN7"/>
</dbReference>
<keyword evidence="9" id="KW-0325">Glycoprotein</keyword>